<name>A0A9P7VFK8_9AGAR</name>
<protein>
    <submittedName>
        <fullName evidence="1">Uncharacterized protein</fullName>
    </submittedName>
</protein>
<sequence>MFDYSRPTRNSSNEVVLHLTPNQQAAPPVPFELQGQVSGYFFCDLNEEEVQHVKTAGRYSKPVLERAWLHLNDHSDKPRPLLRSPSAFSLL</sequence>
<dbReference type="AlphaFoldDB" id="A0A9P7VFK8"/>
<proteinExistence type="predicted"/>
<dbReference type="Proteomes" id="UP000812287">
    <property type="component" value="Unassembled WGS sequence"/>
</dbReference>
<keyword evidence="2" id="KW-1185">Reference proteome</keyword>
<dbReference type="GeneID" id="66104042"/>
<organism evidence="1 2">
    <name type="scientific">Guyanagaster necrorhizus</name>
    <dbReference type="NCBI Taxonomy" id="856835"/>
    <lineage>
        <taxon>Eukaryota</taxon>
        <taxon>Fungi</taxon>
        <taxon>Dikarya</taxon>
        <taxon>Basidiomycota</taxon>
        <taxon>Agaricomycotina</taxon>
        <taxon>Agaricomycetes</taxon>
        <taxon>Agaricomycetidae</taxon>
        <taxon>Agaricales</taxon>
        <taxon>Marasmiineae</taxon>
        <taxon>Physalacriaceae</taxon>
        <taxon>Guyanagaster</taxon>
    </lineage>
</organism>
<dbReference type="EMBL" id="MU250578">
    <property type="protein sequence ID" value="KAG7440041.1"/>
    <property type="molecule type" value="Genomic_DNA"/>
</dbReference>
<accession>A0A9P7VFK8</accession>
<dbReference type="RefSeq" id="XP_043033541.1">
    <property type="nucleotide sequence ID" value="XM_043181746.1"/>
</dbReference>
<evidence type="ECO:0000313" key="1">
    <source>
        <dbReference type="EMBL" id="KAG7440041.1"/>
    </source>
</evidence>
<comment type="caution">
    <text evidence="1">The sequence shown here is derived from an EMBL/GenBank/DDBJ whole genome shotgun (WGS) entry which is preliminary data.</text>
</comment>
<gene>
    <name evidence="1" type="ORF">BT62DRAFT_647600</name>
</gene>
<evidence type="ECO:0000313" key="2">
    <source>
        <dbReference type="Proteomes" id="UP000812287"/>
    </source>
</evidence>
<reference evidence="1" key="1">
    <citation type="submission" date="2020-11" db="EMBL/GenBank/DDBJ databases">
        <title>Adaptations for nitrogen fixation in a non-lichenized fungal sporocarp promotes dispersal by wood-feeding termites.</title>
        <authorList>
            <consortium name="DOE Joint Genome Institute"/>
            <person name="Koch R.A."/>
            <person name="Yoon G."/>
            <person name="Arayal U."/>
            <person name="Lail K."/>
            <person name="Amirebrahimi M."/>
            <person name="Labutti K."/>
            <person name="Lipzen A."/>
            <person name="Riley R."/>
            <person name="Barry K."/>
            <person name="Henrissat B."/>
            <person name="Grigoriev I.V."/>
            <person name="Herr J.R."/>
            <person name="Aime M.C."/>
        </authorList>
    </citation>
    <scope>NUCLEOTIDE SEQUENCE</scope>
    <source>
        <strain evidence="1">MCA 3950</strain>
    </source>
</reference>